<accession>A0A8J2JUW2</accession>
<dbReference type="EMBL" id="CAJVCH010028510">
    <property type="protein sequence ID" value="CAG7704195.1"/>
    <property type="molecule type" value="Genomic_DNA"/>
</dbReference>
<feature type="signal peptide" evidence="2">
    <location>
        <begin position="1"/>
        <end position="16"/>
    </location>
</feature>
<evidence type="ECO:0000313" key="4">
    <source>
        <dbReference type="Proteomes" id="UP000708208"/>
    </source>
</evidence>
<sequence length="100" mass="11339">MKVAVLISFIVFVIVAENFCAEAKSINSGSDKEVHGEVKQGEKVRLQNPILDEQDAGTESKSSVLKENEDQIKLPSNLESNVHRHRRDEVSDYEGWEKKR</sequence>
<feature type="region of interest" description="Disordered" evidence="1">
    <location>
        <begin position="26"/>
        <end position="100"/>
    </location>
</feature>
<evidence type="ECO:0000313" key="3">
    <source>
        <dbReference type="EMBL" id="CAG7704195.1"/>
    </source>
</evidence>
<feature type="compositionally biased region" description="Basic and acidic residues" evidence="1">
    <location>
        <begin position="87"/>
        <end position="100"/>
    </location>
</feature>
<comment type="caution">
    <text evidence="3">The sequence shown here is derived from an EMBL/GenBank/DDBJ whole genome shotgun (WGS) entry which is preliminary data.</text>
</comment>
<dbReference type="Proteomes" id="UP000708208">
    <property type="component" value="Unassembled WGS sequence"/>
</dbReference>
<dbReference type="AlphaFoldDB" id="A0A8J2JUW2"/>
<protein>
    <submittedName>
        <fullName evidence="3">Uncharacterized protein</fullName>
    </submittedName>
</protein>
<organism evidence="3 4">
    <name type="scientific">Allacma fusca</name>
    <dbReference type="NCBI Taxonomy" id="39272"/>
    <lineage>
        <taxon>Eukaryota</taxon>
        <taxon>Metazoa</taxon>
        <taxon>Ecdysozoa</taxon>
        <taxon>Arthropoda</taxon>
        <taxon>Hexapoda</taxon>
        <taxon>Collembola</taxon>
        <taxon>Symphypleona</taxon>
        <taxon>Sminthuridae</taxon>
        <taxon>Allacma</taxon>
    </lineage>
</organism>
<keyword evidence="2" id="KW-0732">Signal</keyword>
<feature type="compositionally biased region" description="Basic and acidic residues" evidence="1">
    <location>
        <begin position="30"/>
        <end position="45"/>
    </location>
</feature>
<proteinExistence type="predicted"/>
<feature type="chain" id="PRO_5035205599" evidence="2">
    <location>
        <begin position="17"/>
        <end position="100"/>
    </location>
</feature>
<keyword evidence="4" id="KW-1185">Reference proteome</keyword>
<name>A0A8J2JUW2_9HEXA</name>
<gene>
    <name evidence="3" type="ORF">AFUS01_LOCUS4554</name>
</gene>
<reference evidence="3" key="1">
    <citation type="submission" date="2021-06" db="EMBL/GenBank/DDBJ databases">
        <authorList>
            <person name="Hodson N. C."/>
            <person name="Mongue J. A."/>
            <person name="Jaron S. K."/>
        </authorList>
    </citation>
    <scope>NUCLEOTIDE SEQUENCE</scope>
</reference>
<evidence type="ECO:0000256" key="1">
    <source>
        <dbReference type="SAM" id="MobiDB-lite"/>
    </source>
</evidence>
<evidence type="ECO:0000256" key="2">
    <source>
        <dbReference type="SAM" id="SignalP"/>
    </source>
</evidence>